<dbReference type="InterPro" id="IPR021696">
    <property type="entry name" value="DUF3279"/>
</dbReference>
<dbReference type="InterPro" id="IPR057150">
    <property type="entry name" value="DUF7828"/>
</dbReference>
<accession>A0ABZ0MN92</accession>
<proteinExistence type="predicted"/>
<organism evidence="3 4">
    <name type="scientific">Kosakonia sacchari</name>
    <dbReference type="NCBI Taxonomy" id="1158459"/>
    <lineage>
        <taxon>Bacteria</taxon>
        <taxon>Pseudomonadati</taxon>
        <taxon>Pseudomonadota</taxon>
        <taxon>Gammaproteobacteria</taxon>
        <taxon>Enterobacterales</taxon>
        <taxon>Enterobacteriaceae</taxon>
        <taxon>Kosakonia</taxon>
    </lineage>
</organism>
<keyword evidence="4" id="KW-1185">Reference proteome</keyword>
<evidence type="ECO:0000259" key="2">
    <source>
        <dbReference type="Pfam" id="PF25165"/>
    </source>
</evidence>
<dbReference type="Proteomes" id="UP001302368">
    <property type="component" value="Chromosome"/>
</dbReference>
<dbReference type="EMBL" id="CP137744">
    <property type="protein sequence ID" value="WOZ76960.1"/>
    <property type="molecule type" value="Genomic_DNA"/>
</dbReference>
<gene>
    <name evidence="3" type="ORF">Q8Y70_20660</name>
</gene>
<evidence type="ECO:0000313" key="4">
    <source>
        <dbReference type="Proteomes" id="UP001302368"/>
    </source>
</evidence>
<feature type="domain" description="DUF3279" evidence="1">
    <location>
        <begin position="95"/>
        <end position="126"/>
    </location>
</feature>
<feature type="domain" description="DUF7828" evidence="2">
    <location>
        <begin position="4"/>
        <end position="88"/>
    </location>
</feature>
<protein>
    <submittedName>
        <fullName evidence="3">Zinc ribbon protein</fullName>
    </submittedName>
</protein>
<reference evidence="3 4" key="1">
    <citation type="submission" date="2023-10" db="EMBL/GenBank/DDBJ databases">
        <title>Genome sequencing of the isolated polysaccharide-producing bacterium Kosakonia sacchari KS2022.</title>
        <authorList>
            <person name="Yi X."/>
        </authorList>
    </citation>
    <scope>NUCLEOTIDE SEQUENCE [LARGE SCALE GENOMIC DNA]</scope>
    <source>
        <strain evidence="3 4">KS2022</strain>
    </source>
</reference>
<dbReference type="Pfam" id="PF11682">
    <property type="entry name" value="Zn_ribbon_11"/>
    <property type="match status" value="1"/>
</dbReference>
<evidence type="ECO:0000313" key="3">
    <source>
        <dbReference type="EMBL" id="WOZ76960.1"/>
    </source>
</evidence>
<dbReference type="RefSeq" id="WP_305737231.1">
    <property type="nucleotide sequence ID" value="NZ_CP137744.1"/>
</dbReference>
<evidence type="ECO:0000259" key="1">
    <source>
        <dbReference type="Pfam" id="PF11682"/>
    </source>
</evidence>
<dbReference type="Pfam" id="PF25165">
    <property type="entry name" value="DUF7828"/>
    <property type="match status" value="1"/>
</dbReference>
<name>A0ABZ0MN92_9ENTR</name>
<sequence>MRVQKCYIAQRRTGEIVPARQVNMAESEEWRCHHCQCPLIFHLPTRTSPSWFEHDIPRGQPEALLQCPWLAAASGKSSTIEKLQQLVAQLPPVITTTQWQCTMCGLSYGGEKRCPQCRKGIYSREIRI</sequence>